<protein>
    <submittedName>
        <fullName evidence="1">Uncharacterized protein</fullName>
    </submittedName>
</protein>
<dbReference type="RefSeq" id="WP_290320971.1">
    <property type="nucleotide sequence ID" value="NZ_JAUFPN010000309.1"/>
</dbReference>
<reference evidence="2" key="1">
    <citation type="journal article" date="2019" name="Int. J. Syst. Evol. Microbiol.">
        <title>The Global Catalogue of Microorganisms (GCM) 10K type strain sequencing project: providing services to taxonomists for standard genome sequencing and annotation.</title>
        <authorList>
            <consortium name="The Broad Institute Genomics Platform"/>
            <consortium name="The Broad Institute Genome Sequencing Center for Infectious Disease"/>
            <person name="Wu L."/>
            <person name="Ma J."/>
        </authorList>
    </citation>
    <scope>NUCLEOTIDE SEQUENCE [LARGE SCALE GENOMIC DNA]</scope>
    <source>
        <strain evidence="2">CECT 7131</strain>
    </source>
</reference>
<dbReference type="Proteomes" id="UP001529369">
    <property type="component" value="Unassembled WGS sequence"/>
</dbReference>
<comment type="caution">
    <text evidence="1">The sequence shown here is derived from an EMBL/GenBank/DDBJ whole genome shotgun (WGS) entry which is preliminary data.</text>
</comment>
<name>A0ABT8AGU1_9PROT</name>
<gene>
    <name evidence="1" type="ORF">QWZ14_31110</name>
</gene>
<keyword evidence="2" id="KW-1185">Reference proteome</keyword>
<dbReference type="EMBL" id="JAUFPN010000309">
    <property type="protein sequence ID" value="MDN3568850.1"/>
    <property type="molecule type" value="Genomic_DNA"/>
</dbReference>
<organism evidence="1 2">
    <name type="scientific">Paeniroseomonas aquatica</name>
    <dbReference type="NCBI Taxonomy" id="373043"/>
    <lineage>
        <taxon>Bacteria</taxon>
        <taxon>Pseudomonadati</taxon>
        <taxon>Pseudomonadota</taxon>
        <taxon>Alphaproteobacteria</taxon>
        <taxon>Acetobacterales</taxon>
        <taxon>Acetobacteraceae</taxon>
        <taxon>Paeniroseomonas</taxon>
    </lineage>
</organism>
<sequence>MPQLSRKAVAIEIELPDGLRMEVSLVNLRLERGPFVSPQANDGVVSLTPVQLNRLRAAIALSGRQWLA</sequence>
<evidence type="ECO:0000313" key="2">
    <source>
        <dbReference type="Proteomes" id="UP001529369"/>
    </source>
</evidence>
<accession>A0ABT8AGU1</accession>
<proteinExistence type="predicted"/>
<evidence type="ECO:0000313" key="1">
    <source>
        <dbReference type="EMBL" id="MDN3568850.1"/>
    </source>
</evidence>